<keyword evidence="2" id="KW-1185">Reference proteome</keyword>
<comment type="caution">
    <text evidence="1">The sequence shown here is derived from an EMBL/GenBank/DDBJ whole genome shotgun (WGS) entry which is preliminary data.</text>
</comment>
<reference evidence="2" key="1">
    <citation type="journal article" date="2021" name="Science">
        <title>Hunting the eagle killer: A cyanobacterial neurotoxin causes vacuolar myelinopathy.</title>
        <authorList>
            <person name="Breinlinger S."/>
            <person name="Phillips T.J."/>
            <person name="Haram B.N."/>
            <person name="Mares J."/>
            <person name="Martinez Yerena J.A."/>
            <person name="Hrouzek P."/>
            <person name="Sobotka R."/>
            <person name="Henderson W.M."/>
            <person name="Schmieder P."/>
            <person name="Williams S.M."/>
            <person name="Lauderdale J.D."/>
            <person name="Wilde H.D."/>
            <person name="Gerrin W."/>
            <person name="Kust A."/>
            <person name="Washington J.W."/>
            <person name="Wagner C."/>
            <person name="Geier B."/>
            <person name="Liebeke M."/>
            <person name="Enke H."/>
            <person name="Niedermeyer T.H.J."/>
            <person name="Wilde S.B."/>
        </authorList>
    </citation>
    <scope>NUCLEOTIDE SEQUENCE [LARGE SCALE GENOMIC DNA]</scope>
    <source>
        <strain evidence="2">Thurmond2011</strain>
    </source>
</reference>
<name>A0AAP5MDE7_9CYAN</name>
<dbReference type="AlphaFoldDB" id="A0AAP5MDE7"/>
<dbReference type="Proteomes" id="UP000667802">
    <property type="component" value="Unassembled WGS sequence"/>
</dbReference>
<accession>A0AAP5MDE7</accession>
<protein>
    <submittedName>
        <fullName evidence="1">Uncharacterized protein</fullName>
    </submittedName>
</protein>
<evidence type="ECO:0000313" key="2">
    <source>
        <dbReference type="Proteomes" id="UP000667802"/>
    </source>
</evidence>
<proteinExistence type="predicted"/>
<organism evidence="1 2">
    <name type="scientific">Aetokthonos hydrillicola Thurmond2011</name>
    <dbReference type="NCBI Taxonomy" id="2712845"/>
    <lineage>
        <taxon>Bacteria</taxon>
        <taxon>Bacillati</taxon>
        <taxon>Cyanobacteriota</taxon>
        <taxon>Cyanophyceae</taxon>
        <taxon>Nostocales</taxon>
        <taxon>Hapalosiphonaceae</taxon>
        <taxon>Aetokthonos</taxon>
    </lineage>
</organism>
<dbReference type="RefSeq" id="WP_208344969.1">
    <property type="nucleotide sequence ID" value="NZ_CAWQFN010000562.1"/>
</dbReference>
<evidence type="ECO:0000313" key="1">
    <source>
        <dbReference type="EMBL" id="MDR9899478.1"/>
    </source>
</evidence>
<sequence length="83" mass="9362">MSSSSYVPAPWWQKLKDRGIEVSRLFQVAIPELAKVQGIKDLRNVARKTGILFFRLCVGGRKALVTIYYSVKGLSKTSKTFNL</sequence>
<gene>
    <name evidence="1" type="ORF">G7B40_033705</name>
</gene>
<dbReference type="EMBL" id="JAALHA020000025">
    <property type="protein sequence ID" value="MDR9899478.1"/>
    <property type="molecule type" value="Genomic_DNA"/>
</dbReference>